<organism evidence="1 2">
    <name type="scientific">Corticibacter populi</name>
    <dbReference type="NCBI Taxonomy" id="1550736"/>
    <lineage>
        <taxon>Bacteria</taxon>
        <taxon>Pseudomonadati</taxon>
        <taxon>Pseudomonadota</taxon>
        <taxon>Betaproteobacteria</taxon>
        <taxon>Burkholderiales</taxon>
        <taxon>Comamonadaceae</taxon>
        <taxon>Corticibacter</taxon>
    </lineage>
</organism>
<dbReference type="Proteomes" id="UP000278006">
    <property type="component" value="Unassembled WGS sequence"/>
</dbReference>
<name>A0A3M6QPA9_9BURK</name>
<dbReference type="OrthoDB" id="8910930at2"/>
<sequence length="254" mass="27827">MLSKPLHAAGPWIARLWILAWLALQPAHAQALFVDKATPWPDIPAPPRAHVSWVSEQMRVNGIPMRVQVFESAASLEEVVAHYRAHWKIPASRAALPSDKAYVLERDGETMIARIKEPFYDLVKVRAMQDGSSQGTMSSSLVLGSEPRLDVSSIPFPSGAEAVSVVESIDVGSRSKQVLFAASQSYARVVDYYRVNLAAAGWQPLQSQATPNAQGESAAVMLFMRDNQQLSVSAGVDGDRRLTVFNVNLVTFDQ</sequence>
<reference evidence="1 2" key="1">
    <citation type="submission" date="2018-10" db="EMBL/GenBank/DDBJ databases">
        <title>Draft genome of Cortibacter populi DSM10536.</title>
        <authorList>
            <person name="Bernier A.-M."/>
            <person name="Bernard K."/>
        </authorList>
    </citation>
    <scope>NUCLEOTIDE SEQUENCE [LARGE SCALE GENOMIC DNA]</scope>
    <source>
        <strain evidence="1 2">DSM 105136</strain>
    </source>
</reference>
<accession>A0A3M6QPA9</accession>
<comment type="caution">
    <text evidence="1">The sequence shown here is derived from an EMBL/GenBank/DDBJ whole genome shotgun (WGS) entry which is preliminary data.</text>
</comment>
<evidence type="ECO:0000313" key="2">
    <source>
        <dbReference type="Proteomes" id="UP000278006"/>
    </source>
</evidence>
<gene>
    <name evidence="1" type="ORF">D8I35_13525</name>
</gene>
<dbReference type="EMBL" id="RDQO01000004">
    <property type="protein sequence ID" value="RMX04876.1"/>
    <property type="molecule type" value="Genomic_DNA"/>
</dbReference>
<protein>
    <submittedName>
        <fullName evidence="1">Uncharacterized protein</fullName>
    </submittedName>
</protein>
<proteinExistence type="predicted"/>
<dbReference type="AlphaFoldDB" id="A0A3M6QPA9"/>
<evidence type="ECO:0000313" key="1">
    <source>
        <dbReference type="EMBL" id="RMX04876.1"/>
    </source>
</evidence>
<keyword evidence="2" id="KW-1185">Reference proteome</keyword>